<evidence type="ECO:0000256" key="1">
    <source>
        <dbReference type="SAM" id="MobiDB-lite"/>
    </source>
</evidence>
<proteinExistence type="predicted"/>
<protein>
    <submittedName>
        <fullName evidence="2">Uncharacterized protein</fullName>
    </submittedName>
</protein>
<dbReference type="Proteomes" id="UP000186922">
    <property type="component" value="Unassembled WGS sequence"/>
</dbReference>
<evidence type="ECO:0000313" key="3">
    <source>
        <dbReference type="Proteomes" id="UP000186922"/>
    </source>
</evidence>
<reference evidence="2 3" key="1">
    <citation type="journal article" date="2016" name="Nat. Commun.">
        <title>Extremotolerant tardigrade genome and improved radiotolerance of human cultured cells by tardigrade-unique protein.</title>
        <authorList>
            <person name="Hashimoto T."/>
            <person name="Horikawa D.D."/>
            <person name="Saito Y."/>
            <person name="Kuwahara H."/>
            <person name="Kozuka-Hata H."/>
            <person name="Shin-I T."/>
            <person name="Minakuchi Y."/>
            <person name="Ohishi K."/>
            <person name="Motoyama A."/>
            <person name="Aizu T."/>
            <person name="Enomoto A."/>
            <person name="Kondo K."/>
            <person name="Tanaka S."/>
            <person name="Hara Y."/>
            <person name="Koshikawa S."/>
            <person name="Sagara H."/>
            <person name="Miura T."/>
            <person name="Yokobori S."/>
            <person name="Miyagawa K."/>
            <person name="Suzuki Y."/>
            <person name="Kubo T."/>
            <person name="Oyama M."/>
            <person name="Kohara Y."/>
            <person name="Fujiyama A."/>
            <person name="Arakawa K."/>
            <person name="Katayama T."/>
            <person name="Toyoda A."/>
            <person name="Kunieda T."/>
        </authorList>
    </citation>
    <scope>NUCLEOTIDE SEQUENCE [LARGE SCALE GENOMIC DNA]</scope>
    <source>
        <strain evidence="2 3">YOKOZUNA-1</strain>
    </source>
</reference>
<comment type="caution">
    <text evidence="2">The sequence shown here is derived from an EMBL/GenBank/DDBJ whole genome shotgun (WGS) entry which is preliminary data.</text>
</comment>
<accession>A0A1D1VYR8</accession>
<gene>
    <name evidence="2" type="primary">RvY_16513</name>
    <name evidence="2" type="synonym">RvY_16513.2</name>
    <name evidence="2" type="ORF">RvY_16513-2</name>
</gene>
<sequence>MAQQHTPYHDEENSGQMDVAGKAALQPDRRFASVSQKRISPATMFSVRPSSSEKSWIIPLNYLTASSPQNVTNLWLDEPTKSCNWGSGTEIVQTERGTEGLLSRVL</sequence>
<keyword evidence="3" id="KW-1185">Reference proteome</keyword>
<dbReference type="Gene3D" id="2.60.40.1910">
    <property type="match status" value="1"/>
</dbReference>
<evidence type="ECO:0000313" key="2">
    <source>
        <dbReference type="EMBL" id="GAV06547.1"/>
    </source>
</evidence>
<dbReference type="AlphaFoldDB" id="A0A1D1VYR8"/>
<name>A0A1D1VYR8_RAMVA</name>
<feature type="region of interest" description="Disordered" evidence="1">
    <location>
        <begin position="1"/>
        <end position="23"/>
    </location>
</feature>
<dbReference type="EMBL" id="BDGG01000013">
    <property type="protein sequence ID" value="GAV06547.1"/>
    <property type="molecule type" value="Genomic_DNA"/>
</dbReference>
<organism evidence="2 3">
    <name type="scientific">Ramazzottius varieornatus</name>
    <name type="common">Water bear</name>
    <name type="synonym">Tardigrade</name>
    <dbReference type="NCBI Taxonomy" id="947166"/>
    <lineage>
        <taxon>Eukaryota</taxon>
        <taxon>Metazoa</taxon>
        <taxon>Ecdysozoa</taxon>
        <taxon>Tardigrada</taxon>
        <taxon>Eutardigrada</taxon>
        <taxon>Parachela</taxon>
        <taxon>Hypsibioidea</taxon>
        <taxon>Ramazzottiidae</taxon>
        <taxon>Ramazzottius</taxon>
    </lineage>
</organism>